<protein>
    <submittedName>
        <fullName evidence="1">Uncharacterized protein</fullName>
    </submittedName>
</protein>
<comment type="caution">
    <text evidence="1">The sequence shown here is derived from an EMBL/GenBank/DDBJ whole genome shotgun (WGS) entry which is preliminary data.</text>
</comment>
<dbReference type="Gene3D" id="3.30.479.10">
    <property type="entry name" value="6-pyruvoyl tetrahydropterin synthase/QueD"/>
    <property type="match status" value="1"/>
</dbReference>
<gene>
    <name evidence="1" type="ORF">SteCoe_8590</name>
</gene>
<dbReference type="SUPFAM" id="SSF55620">
    <property type="entry name" value="Tetrahydrobiopterin biosynthesis enzymes-like"/>
    <property type="match status" value="1"/>
</dbReference>
<proteinExistence type="predicted"/>
<name>A0A1R2CJX3_9CILI</name>
<sequence>MSMKLTHDKFRFHVTTIELDGETITVGGNNYNTTLKMTYNQGANIKKINSMIIDFLLQICEDLHHRVIVPAKSLLLSFSKNGGQLDMDRVGTSLHYSFPERAVMMCPVKNTGIDDLCSYVAESLSDKIKEKTNFQAQIDKIKVKVSQNIGPKVATVKLRLN</sequence>
<reference evidence="1 2" key="1">
    <citation type="submission" date="2016-11" db="EMBL/GenBank/DDBJ databases">
        <title>The macronuclear genome of Stentor coeruleus: a giant cell with tiny introns.</title>
        <authorList>
            <person name="Slabodnick M."/>
            <person name="Ruby J.G."/>
            <person name="Reiff S.B."/>
            <person name="Swart E.C."/>
            <person name="Gosai S."/>
            <person name="Prabakaran S."/>
            <person name="Witkowska E."/>
            <person name="Larue G.E."/>
            <person name="Fisher S."/>
            <person name="Freeman R.M."/>
            <person name="Gunawardena J."/>
            <person name="Chu W."/>
            <person name="Stover N.A."/>
            <person name="Gregory B.D."/>
            <person name="Nowacki M."/>
            <person name="Derisi J."/>
            <person name="Roy S.W."/>
            <person name="Marshall W.F."/>
            <person name="Sood P."/>
        </authorList>
    </citation>
    <scope>NUCLEOTIDE SEQUENCE [LARGE SCALE GENOMIC DNA]</scope>
    <source>
        <strain evidence="1">WM001</strain>
    </source>
</reference>
<evidence type="ECO:0000313" key="1">
    <source>
        <dbReference type="EMBL" id="OMJ89293.1"/>
    </source>
</evidence>
<evidence type="ECO:0000313" key="2">
    <source>
        <dbReference type="Proteomes" id="UP000187209"/>
    </source>
</evidence>
<dbReference type="EMBL" id="MPUH01000129">
    <property type="protein sequence ID" value="OMJ89293.1"/>
    <property type="molecule type" value="Genomic_DNA"/>
</dbReference>
<keyword evidence="2" id="KW-1185">Reference proteome</keyword>
<dbReference type="InterPro" id="IPR038418">
    <property type="entry name" value="6-PTP_synth/QueD_sf"/>
</dbReference>
<dbReference type="AlphaFoldDB" id="A0A1R2CJX3"/>
<accession>A0A1R2CJX3</accession>
<dbReference type="Proteomes" id="UP000187209">
    <property type="component" value="Unassembled WGS sequence"/>
</dbReference>
<organism evidence="1 2">
    <name type="scientific">Stentor coeruleus</name>
    <dbReference type="NCBI Taxonomy" id="5963"/>
    <lineage>
        <taxon>Eukaryota</taxon>
        <taxon>Sar</taxon>
        <taxon>Alveolata</taxon>
        <taxon>Ciliophora</taxon>
        <taxon>Postciliodesmatophora</taxon>
        <taxon>Heterotrichea</taxon>
        <taxon>Heterotrichida</taxon>
        <taxon>Stentoridae</taxon>
        <taxon>Stentor</taxon>
    </lineage>
</organism>